<dbReference type="eggNOG" id="ENOG502THFN">
    <property type="taxonomic scope" value="Eukaryota"/>
</dbReference>
<dbReference type="RefSeq" id="NP_502257.2">
    <property type="nucleotide sequence ID" value="NM_069856.6"/>
</dbReference>
<feature type="signal peptide" evidence="1">
    <location>
        <begin position="1"/>
        <end position="20"/>
    </location>
</feature>
<dbReference type="WormBase" id="ZK822.2">
    <property type="protein sequence ID" value="CE37867"/>
    <property type="gene ID" value="WBGene00014090"/>
    <property type="gene designation" value="srlf-31"/>
</dbReference>
<accession>Q23614</accession>
<name>Q23614_CAEEL</name>
<dbReference type="STRING" id="6239.ZK822.2.1"/>
<dbReference type="PIR" id="T28014">
    <property type="entry name" value="T28014"/>
</dbReference>
<dbReference type="HOGENOM" id="CLU_1579953_0_0_1"/>
<dbReference type="AlphaFoldDB" id="Q23614"/>
<feature type="chain" id="PRO_5004201499" evidence="1">
    <location>
        <begin position="21"/>
        <end position="168"/>
    </location>
</feature>
<dbReference type="EMBL" id="BX284604">
    <property type="protein sequence ID" value="CAA98067.2"/>
    <property type="molecule type" value="Genomic_DNA"/>
</dbReference>
<dbReference type="OMA" id="HQKGNEP"/>
<keyword evidence="6" id="KW-1267">Proteomics identification</keyword>
<organism evidence="3 4">
    <name type="scientific">Caenorhabditis elegans</name>
    <dbReference type="NCBI Taxonomy" id="6239"/>
    <lineage>
        <taxon>Eukaryota</taxon>
        <taxon>Metazoa</taxon>
        <taxon>Ecdysozoa</taxon>
        <taxon>Nematoda</taxon>
        <taxon>Chromadorea</taxon>
        <taxon>Rhabditida</taxon>
        <taxon>Rhabditina</taxon>
        <taxon>Rhabditomorpha</taxon>
        <taxon>Rhabditoidea</taxon>
        <taxon>Rhabditidae</taxon>
        <taxon>Peloderinae</taxon>
        <taxon>Caenorhabditis</taxon>
    </lineage>
</organism>
<dbReference type="OrthoDB" id="5781573at2759"/>
<dbReference type="FunCoup" id="Q23614">
    <property type="interactions" value="299"/>
</dbReference>
<dbReference type="AGR" id="WB:WBGene00014090"/>
<dbReference type="KEGG" id="cel:CELE_ZK822.2"/>
<dbReference type="PANTHER" id="PTHR21593:SF17">
    <property type="entry name" value="SXP_RAL-2 FAMILY PROTEIN ANI S 5-LIKE CATION-BINDING DOMAIN-CONTAINING PROTEIN"/>
    <property type="match status" value="1"/>
</dbReference>
<dbReference type="Bgee" id="WBGene00014090">
    <property type="expression patterns" value="Expressed in embryo and 3 other cell types or tissues"/>
</dbReference>
<dbReference type="GeneID" id="191432"/>
<dbReference type="InterPro" id="IPR052823">
    <property type="entry name" value="SXP/RAL-2_related"/>
</dbReference>
<evidence type="ECO:0000313" key="5">
    <source>
        <dbReference type="WormBase" id="ZK822.2"/>
    </source>
</evidence>
<feature type="domain" description="SXP/RAL-2 family protein Ani s 5-like cation-binding" evidence="2">
    <location>
        <begin position="41"/>
        <end position="144"/>
    </location>
</feature>
<dbReference type="InParanoid" id="Q23614"/>
<dbReference type="PaxDb" id="6239-ZK822.2.1"/>
<gene>
    <name evidence="3 5" type="primary">srlf-31</name>
    <name evidence="3" type="ORF">CELE_ZK822.2</name>
    <name evidence="5" type="ORF">ZK822.2</name>
</gene>
<dbReference type="Pfam" id="PF02520">
    <property type="entry name" value="ANIS5_cation-bd"/>
    <property type="match status" value="1"/>
</dbReference>
<dbReference type="PeptideAtlas" id="Q23614"/>
<evidence type="ECO:0000256" key="1">
    <source>
        <dbReference type="SAM" id="SignalP"/>
    </source>
</evidence>
<dbReference type="SMR" id="Q23614"/>
<dbReference type="UCSC" id="ZK822.2">
    <property type="organism name" value="c. elegans"/>
</dbReference>
<dbReference type="PhylomeDB" id="Q23614"/>
<protein>
    <submittedName>
        <fullName evidence="3">SXP/RAL-2 family protein Ani s 5-like cation-binding domain-containing protein</fullName>
    </submittedName>
</protein>
<evidence type="ECO:0000313" key="4">
    <source>
        <dbReference type="Proteomes" id="UP000001940"/>
    </source>
</evidence>
<proteinExistence type="evidence at protein level"/>
<keyword evidence="4" id="KW-1185">Reference proteome</keyword>
<keyword evidence="1" id="KW-0732">Signal</keyword>
<dbReference type="PANTHER" id="PTHR21593">
    <property type="entry name" value="PRION-LIKE- Q/N-RICH -DOMAIN-BEARING PROTEIN PROTEIN"/>
    <property type="match status" value="1"/>
</dbReference>
<reference evidence="3 4" key="1">
    <citation type="journal article" date="1998" name="Science">
        <title>Genome sequence of the nematode C. elegans: a platform for investigating biology.</title>
        <authorList>
            <consortium name="The C. elegans sequencing consortium"/>
            <person name="Sulson J.E."/>
            <person name="Waterston R."/>
        </authorList>
    </citation>
    <scope>NUCLEOTIDE SEQUENCE [LARGE SCALE GENOMIC DNA]</scope>
    <source>
        <strain evidence="3 4">Bristol N2</strain>
    </source>
</reference>
<evidence type="ECO:0007829" key="6">
    <source>
        <dbReference type="PeptideAtlas" id="Q23614"/>
    </source>
</evidence>
<evidence type="ECO:0000313" key="3">
    <source>
        <dbReference type="EMBL" id="CAA98067.2"/>
    </source>
</evidence>
<sequence length="168" mass="19185">MYTRLSILVVVFLAIGTVDSKHKHHQKGNEPDFVKNLTNSQRSSFFGIVKNPGISFQQKDDKLVKWAEDNNLSEQYAEFSKNMTIHKEEVSKNISGVIDRLAAAKVEVDKVNADLSLTKIQRDEKIDELKKTYPQEIPTLFYIGGLFEHPRRNETKGSEGKGGRRKHQ</sequence>
<evidence type="ECO:0000259" key="2">
    <source>
        <dbReference type="Pfam" id="PF02520"/>
    </source>
</evidence>
<dbReference type="Proteomes" id="UP000001940">
    <property type="component" value="Chromosome IV"/>
</dbReference>
<dbReference type="InterPro" id="IPR003677">
    <property type="entry name" value="ANIS5_cation-bd"/>
</dbReference>
<dbReference type="CTD" id="191432"/>